<dbReference type="RefSeq" id="WP_191763427.1">
    <property type="nucleotide sequence ID" value="NZ_JACSPP010000012.1"/>
</dbReference>
<keyword evidence="1 4" id="KW-0597">Phosphoprotein</keyword>
<dbReference type="InterPro" id="IPR001789">
    <property type="entry name" value="Sig_transdc_resp-reg_receiver"/>
</dbReference>
<reference evidence="8 9" key="1">
    <citation type="submission" date="2020-08" db="EMBL/GenBank/DDBJ databases">
        <title>A Genomic Blueprint of the Chicken Gut Microbiome.</title>
        <authorList>
            <person name="Gilroy R."/>
            <person name="Ravi A."/>
            <person name="Getino M."/>
            <person name="Pursley I."/>
            <person name="Horton D.L."/>
            <person name="Alikhan N.-F."/>
            <person name="Baker D."/>
            <person name="Gharbi K."/>
            <person name="Hall N."/>
            <person name="Watson M."/>
            <person name="Adriaenssens E.M."/>
            <person name="Foster-Nyarko E."/>
            <person name="Jarju S."/>
            <person name="Secka A."/>
            <person name="Antonio M."/>
            <person name="Oren A."/>
            <person name="Chaudhuri R."/>
            <person name="La Ragione R.M."/>
            <person name="Hildebrand F."/>
            <person name="Pallen M.J."/>
        </authorList>
    </citation>
    <scope>NUCLEOTIDE SEQUENCE [LARGE SCALE GENOMIC DNA]</scope>
    <source>
        <strain evidence="8 9">Sa1CVN1</strain>
    </source>
</reference>
<dbReference type="SUPFAM" id="SSF52172">
    <property type="entry name" value="CheY-like"/>
    <property type="match status" value="1"/>
</dbReference>
<evidence type="ECO:0000259" key="6">
    <source>
        <dbReference type="PROSITE" id="PS50110"/>
    </source>
</evidence>
<keyword evidence="9" id="KW-1185">Reference proteome</keyword>
<name>A0ABR8Y709_9BACT</name>
<evidence type="ECO:0000313" key="9">
    <source>
        <dbReference type="Proteomes" id="UP000620874"/>
    </source>
</evidence>
<evidence type="ECO:0000256" key="2">
    <source>
        <dbReference type="ARBA" id="ARBA00023012"/>
    </source>
</evidence>
<dbReference type="CDD" id="cd00383">
    <property type="entry name" value="trans_reg_C"/>
    <property type="match status" value="1"/>
</dbReference>
<dbReference type="Pfam" id="PF00072">
    <property type="entry name" value="Response_reg"/>
    <property type="match status" value="1"/>
</dbReference>
<feature type="modified residue" description="4-aspartylphosphate" evidence="4">
    <location>
        <position position="54"/>
    </location>
</feature>
<accession>A0ABR8Y709</accession>
<dbReference type="InterPro" id="IPR016032">
    <property type="entry name" value="Sig_transdc_resp-reg_C-effctor"/>
</dbReference>
<feature type="domain" description="Response regulatory" evidence="6">
    <location>
        <begin position="3"/>
        <end position="119"/>
    </location>
</feature>
<dbReference type="Gene3D" id="3.40.50.2300">
    <property type="match status" value="1"/>
</dbReference>
<dbReference type="PROSITE" id="PS51755">
    <property type="entry name" value="OMPR_PHOB"/>
    <property type="match status" value="1"/>
</dbReference>
<evidence type="ECO:0000313" key="8">
    <source>
        <dbReference type="EMBL" id="MBD8039997.1"/>
    </source>
</evidence>
<feature type="DNA-binding region" description="OmpR/PhoB-type" evidence="5">
    <location>
        <begin position="131"/>
        <end position="231"/>
    </location>
</feature>
<evidence type="ECO:0000259" key="7">
    <source>
        <dbReference type="PROSITE" id="PS51755"/>
    </source>
</evidence>
<dbReference type="CDD" id="cd17574">
    <property type="entry name" value="REC_OmpR"/>
    <property type="match status" value="1"/>
</dbReference>
<dbReference type="Gene3D" id="1.10.10.10">
    <property type="entry name" value="Winged helix-like DNA-binding domain superfamily/Winged helix DNA-binding domain"/>
    <property type="match status" value="1"/>
</dbReference>
<evidence type="ECO:0000256" key="4">
    <source>
        <dbReference type="PROSITE-ProRule" id="PRU00169"/>
    </source>
</evidence>
<keyword evidence="3 5" id="KW-0238">DNA-binding</keyword>
<sequence>MIKLLLVEDDPNLCYIVQSGLQELIGGYDVCTAANGKEGLEAWEQHRPDIIISDIDMPEMDGFEMVKRIRETDGDTPILFASALTSPKDVRRGYGFGVNNYVKKPYVPDELDAHIHAILKMKSGEKSRSENGCLKIGHYTLEPAHATLRDDINGKLQVLTQREAQILQLLAENKNEVVRREAILSRFWNTEDDFFASRSLDVFINKLRKHFESDADIEIKTVRGIGLMLVTE</sequence>
<protein>
    <submittedName>
        <fullName evidence="8">Response regulator transcription factor</fullName>
    </submittedName>
</protein>
<dbReference type="InterPro" id="IPR001867">
    <property type="entry name" value="OmpR/PhoB-type_DNA-bd"/>
</dbReference>
<dbReference type="Proteomes" id="UP000620874">
    <property type="component" value="Unassembled WGS sequence"/>
</dbReference>
<dbReference type="SMART" id="SM00448">
    <property type="entry name" value="REC"/>
    <property type="match status" value="1"/>
</dbReference>
<dbReference type="SMART" id="SM00862">
    <property type="entry name" value="Trans_reg_C"/>
    <property type="match status" value="1"/>
</dbReference>
<proteinExistence type="predicted"/>
<dbReference type="EMBL" id="JACSPP010000012">
    <property type="protein sequence ID" value="MBD8039997.1"/>
    <property type="molecule type" value="Genomic_DNA"/>
</dbReference>
<dbReference type="SUPFAM" id="SSF46894">
    <property type="entry name" value="C-terminal effector domain of the bipartite response regulators"/>
    <property type="match status" value="1"/>
</dbReference>
<dbReference type="InterPro" id="IPR036388">
    <property type="entry name" value="WH-like_DNA-bd_sf"/>
</dbReference>
<evidence type="ECO:0000256" key="1">
    <source>
        <dbReference type="ARBA" id="ARBA00022553"/>
    </source>
</evidence>
<dbReference type="Pfam" id="PF00486">
    <property type="entry name" value="Trans_reg_C"/>
    <property type="match status" value="1"/>
</dbReference>
<dbReference type="InterPro" id="IPR011006">
    <property type="entry name" value="CheY-like_superfamily"/>
</dbReference>
<evidence type="ECO:0000256" key="5">
    <source>
        <dbReference type="PROSITE-ProRule" id="PRU01091"/>
    </source>
</evidence>
<dbReference type="PANTHER" id="PTHR48111:SF40">
    <property type="entry name" value="PHOSPHATE REGULON TRANSCRIPTIONAL REGULATORY PROTEIN PHOB"/>
    <property type="match status" value="1"/>
</dbReference>
<dbReference type="PANTHER" id="PTHR48111">
    <property type="entry name" value="REGULATOR OF RPOS"/>
    <property type="match status" value="1"/>
</dbReference>
<comment type="caution">
    <text evidence="8">The sequence shown here is derived from an EMBL/GenBank/DDBJ whole genome shotgun (WGS) entry which is preliminary data.</text>
</comment>
<gene>
    <name evidence="8" type="ORF">H9625_05965</name>
</gene>
<dbReference type="PROSITE" id="PS50110">
    <property type="entry name" value="RESPONSE_REGULATORY"/>
    <property type="match status" value="1"/>
</dbReference>
<organism evidence="8 9">
    <name type="scientific">Phocaeicola intestinalis</name>
    <dbReference type="NCBI Taxonomy" id="2762212"/>
    <lineage>
        <taxon>Bacteria</taxon>
        <taxon>Pseudomonadati</taxon>
        <taxon>Bacteroidota</taxon>
        <taxon>Bacteroidia</taxon>
        <taxon>Bacteroidales</taxon>
        <taxon>Bacteroidaceae</taxon>
        <taxon>Phocaeicola</taxon>
    </lineage>
</organism>
<dbReference type="InterPro" id="IPR039420">
    <property type="entry name" value="WalR-like"/>
</dbReference>
<feature type="domain" description="OmpR/PhoB-type" evidence="7">
    <location>
        <begin position="131"/>
        <end position="231"/>
    </location>
</feature>
<keyword evidence="2" id="KW-0902">Two-component regulatory system</keyword>
<evidence type="ECO:0000256" key="3">
    <source>
        <dbReference type="ARBA" id="ARBA00023125"/>
    </source>
</evidence>